<sequence length="1450" mass="160382">MPQRIALELQALVAETRRKYPDVRQSADHLLAQWQADADRTVSELQSCKDPSSHALLQMIVLACETRSPKVIQLALSLLQSSIPLRILPDTSLATVIDTLHTLLSAPGRTDVDVQLKILQIVSSLLVTYANVTSELLSRALMLCFTLYEHSRVVVVSSTAAAMLRQNVMVVFEKVQSEDQSFDAIQNEDAAVNAPLPVGTAELPSGPVTLFPCAADVYHLLNDLCALADGQPAQFLPLDTLSKPFVLELLESVLTTQSSLFQRHPELVYILRSAACPFLLKALSKPPASFSVYIRVMRLVALLLCEYHKEIVLEVEMLLRALLDTLDEKHALWQRVLAWETMRSLSADSAFLTFLWDQFDGQADPICVLGRLVECVQQFSRRLRSTLVVDDALAAALEQRPDVPHTPTMHSTHTMYDVAMAGMRSAAEGLLSSKAEMLVETSEPHVPLLDQLDKTDAPVPGSSALPTTYLPCLVLQSLVRLSHNLAEAQQAAIFAAYTRPINEGLTVFLTVQGADLFFEQTLDALVHMACAAGVAQCATERDLILATLCDLAVPSAAYSGQALGTRNLGAQAALAYVCASLGQHLGSRWRALLQCVCQALVCLRKGDDETVHTPAETLRWPDDKPSWLAPSTIESLGRLLRGVFVSAANLDHEGMDTFAGIFTQLIVDRSRGTHDATSHMMLIEWERFVRAAAPRIVERMPEGPWSSMHVLMRLLWDERMTPVRRIDIAQVCDACIYTLWCTPLMDNGEQPQEMLRALARQGILERRTGSTDVSVRNAALSTLHRILESQVHMLRRTSYGWEHVFAMCEAAAKDASAIRASGAAPMPLLRTAFACMQSVCASYLPMLNDADLVLCINALPSFSMQTEDVAMALQANGTLWDLTESIERRDREQAVELWLVLLQRLRDVAQVPQANMAECALANLFQVLLQYHLSFRAEDWIRVLSDVLLPLVEGEHAPARAFHGTARVVAMVPALRTDPAWPAMWARWLHAMEETVAREPSDDVMRVMLEALHSVLHLQDDTQAWWHEAWPTVLRLCDTQARMSMPDLGLLADMLYMLFVKRSRVDESASMLHALHSCMRRGLSVADALSLSHLRELVRHVQASFDFLATQTTVRPKVLDELVRCTDMAYAASLHAKHVRMQALYTELTGEWMAQWLRILEQEAGTPDACLASMLRVLVRPLKACPEPGVPSAWCVVCRALVRIAEYGTEVETEEYWHTLFDAMATAMCADAHSMPTDEEDACALHLLACLEHVLPKAGAQQAAQPALTQFLPRALEATHLYAAWGTLTQPCQPTPRERMVYETWHVLFRQCSSTSTPGGKAIAVRLLPMIVARCQCILQAFMDDARIRGSIPLPRVRVEEANFLLRALLTLRAPTHVYQGHAYAADAHLFVMGHVLDDIATARADACLQIAHVGTSLPPIPPAIPANSPDTCPQALAAAGVARRTALLT</sequence>
<keyword evidence="2" id="KW-0653">Protein transport</keyword>
<dbReference type="InterPro" id="IPR032691">
    <property type="entry name" value="Mon2/Sec7/BIG1-like_HUS"/>
</dbReference>
<organism evidence="5 6">
    <name type="scientific">Malassezia restricta (strain ATCC 96810 / NBRC 103918 / CBS 7877)</name>
    <name type="common">Seborrheic dermatitis infection agent</name>
    <dbReference type="NCBI Taxonomy" id="425264"/>
    <lineage>
        <taxon>Eukaryota</taxon>
        <taxon>Fungi</taxon>
        <taxon>Dikarya</taxon>
        <taxon>Basidiomycota</taxon>
        <taxon>Ustilaginomycotina</taxon>
        <taxon>Malasseziomycetes</taxon>
        <taxon>Malasseziales</taxon>
        <taxon>Malasseziaceae</taxon>
        <taxon>Malassezia</taxon>
    </lineage>
</organism>
<accession>A0A3G2S870</accession>
<dbReference type="InterPro" id="IPR032629">
    <property type="entry name" value="DCB_dom"/>
</dbReference>
<evidence type="ECO:0000313" key="5">
    <source>
        <dbReference type="EMBL" id="AYO43388.1"/>
    </source>
</evidence>
<dbReference type="GO" id="GO:0015031">
    <property type="term" value="P:protein transport"/>
    <property type="evidence" value="ECO:0007669"/>
    <property type="project" value="UniProtKB-KW"/>
</dbReference>
<dbReference type="STRING" id="425264.A0A3G2S870"/>
<dbReference type="Proteomes" id="UP000269793">
    <property type="component" value="Chromosome IV"/>
</dbReference>
<feature type="domain" description="Mon2/Sec7/BIG1-like dimerisation and cyclophilin-binding" evidence="4">
    <location>
        <begin position="5"/>
        <end position="179"/>
    </location>
</feature>
<keyword evidence="1" id="KW-0813">Transport</keyword>
<dbReference type="Pfam" id="PF16213">
    <property type="entry name" value="DCB"/>
    <property type="match status" value="1"/>
</dbReference>
<dbReference type="SUPFAM" id="SSF48371">
    <property type="entry name" value="ARM repeat"/>
    <property type="match status" value="1"/>
</dbReference>
<feature type="domain" description="Mon2/Sec7/BIG1-like HUS" evidence="3">
    <location>
        <begin position="214"/>
        <end position="362"/>
    </location>
</feature>
<keyword evidence="6" id="KW-1185">Reference proteome</keyword>
<dbReference type="GO" id="GO:0005794">
    <property type="term" value="C:Golgi apparatus"/>
    <property type="evidence" value="ECO:0007669"/>
    <property type="project" value="UniProtKB-ARBA"/>
</dbReference>
<dbReference type="VEuPathDB" id="FungiDB:DNF11_2438"/>
<evidence type="ECO:0000256" key="1">
    <source>
        <dbReference type="ARBA" id="ARBA00022448"/>
    </source>
</evidence>
<evidence type="ECO:0008006" key="7">
    <source>
        <dbReference type="Google" id="ProtNLM"/>
    </source>
</evidence>
<dbReference type="EMBL" id="CP033151">
    <property type="protein sequence ID" value="AYO43388.1"/>
    <property type="molecule type" value="Genomic_DNA"/>
</dbReference>
<gene>
    <name evidence="5" type="ORF">DNF11_2438</name>
</gene>
<evidence type="ECO:0000313" key="6">
    <source>
        <dbReference type="Proteomes" id="UP000269793"/>
    </source>
</evidence>
<dbReference type="OrthoDB" id="1470350at2759"/>
<evidence type="ECO:0000259" key="3">
    <source>
        <dbReference type="Pfam" id="PF12783"/>
    </source>
</evidence>
<proteinExistence type="predicted"/>
<protein>
    <recommendedName>
        <fullName evidence="7">Protein MON2</fullName>
    </recommendedName>
</protein>
<reference evidence="5 6" key="1">
    <citation type="submission" date="2018-10" db="EMBL/GenBank/DDBJ databases">
        <title>Complete genome sequence of Malassezia restricta CBS 7877.</title>
        <authorList>
            <person name="Morand S.C."/>
            <person name="Bertignac M."/>
            <person name="Iltis A."/>
            <person name="Kolder I."/>
            <person name="Pirovano W."/>
            <person name="Jourdain R."/>
            <person name="Clavaud C."/>
        </authorList>
    </citation>
    <scope>NUCLEOTIDE SEQUENCE [LARGE SCALE GENOMIC DNA]</scope>
    <source>
        <strain evidence="5 6">CBS 7877</strain>
    </source>
</reference>
<dbReference type="Pfam" id="PF12783">
    <property type="entry name" value="Sec7-like_HUS"/>
    <property type="match status" value="1"/>
</dbReference>
<evidence type="ECO:0000256" key="2">
    <source>
        <dbReference type="ARBA" id="ARBA00022927"/>
    </source>
</evidence>
<name>A0A3G2S870_MALR7</name>
<dbReference type="InterPro" id="IPR016024">
    <property type="entry name" value="ARM-type_fold"/>
</dbReference>
<evidence type="ECO:0000259" key="4">
    <source>
        <dbReference type="Pfam" id="PF16213"/>
    </source>
</evidence>